<feature type="region of interest" description="Disordered" evidence="1">
    <location>
        <begin position="38"/>
        <end position="74"/>
    </location>
</feature>
<proteinExistence type="predicted"/>
<protein>
    <submittedName>
        <fullName evidence="2">Uncharacterized protein</fullName>
    </submittedName>
</protein>
<dbReference type="Gramene" id="ONIVA08G07710.2">
    <property type="protein sequence ID" value="ONIVA08G07710.2"/>
    <property type="gene ID" value="ONIVA08G07710"/>
</dbReference>
<dbReference type="HOGENOM" id="CLU_097337_0_0_1"/>
<name>A0A0E0I8X1_ORYNI</name>
<evidence type="ECO:0000313" key="3">
    <source>
        <dbReference type="Proteomes" id="UP000006591"/>
    </source>
</evidence>
<accession>A0A0E0I8X1</accession>
<evidence type="ECO:0000313" key="2">
    <source>
        <dbReference type="EnsemblPlants" id="ONIVA08G07710.2"/>
    </source>
</evidence>
<organism evidence="2">
    <name type="scientific">Oryza nivara</name>
    <name type="common">Indian wild rice</name>
    <name type="synonym">Oryza sativa f. spontanea</name>
    <dbReference type="NCBI Taxonomy" id="4536"/>
    <lineage>
        <taxon>Eukaryota</taxon>
        <taxon>Viridiplantae</taxon>
        <taxon>Streptophyta</taxon>
        <taxon>Embryophyta</taxon>
        <taxon>Tracheophyta</taxon>
        <taxon>Spermatophyta</taxon>
        <taxon>Magnoliopsida</taxon>
        <taxon>Liliopsida</taxon>
        <taxon>Poales</taxon>
        <taxon>Poaceae</taxon>
        <taxon>BOP clade</taxon>
        <taxon>Oryzoideae</taxon>
        <taxon>Oryzeae</taxon>
        <taxon>Oryzinae</taxon>
        <taxon>Oryza</taxon>
    </lineage>
</organism>
<sequence>MEEEKGMMGKQEKEKMLLQAAYDGNLRLLRSLVRFECKRPRSPAPSGKPTTRGKNPCADKNRIRFGPGRWESRPITPQTLGILIHHPDRWKSTTLHPRGAGAVSPRRASVPPAPLSSSRRAPAPPTASTGDGASHRILLRRCLPPHPPASPPPLGSRCRHRRRLTSDLPEQPLVDASAAATDFPGAAFLPPSADIRSIGNYFSVQSPLSGHRVFPNKNLLEEHLLLHQLGTSVCCTKNVIVMYLRNVLFC</sequence>
<reference evidence="2" key="1">
    <citation type="submission" date="2015-04" db="UniProtKB">
        <authorList>
            <consortium name="EnsemblPlants"/>
        </authorList>
    </citation>
    <scope>IDENTIFICATION</scope>
    <source>
        <strain evidence="2">SL10</strain>
    </source>
</reference>
<keyword evidence="3" id="KW-1185">Reference proteome</keyword>
<feature type="compositionally biased region" description="Low complexity" evidence="1">
    <location>
        <begin position="102"/>
        <end position="129"/>
    </location>
</feature>
<reference evidence="2" key="2">
    <citation type="submission" date="2018-04" db="EMBL/GenBank/DDBJ databases">
        <title>OnivRS2 (Oryza nivara Reference Sequence Version 2).</title>
        <authorList>
            <person name="Zhang J."/>
            <person name="Kudrna D."/>
            <person name="Lee S."/>
            <person name="Talag J."/>
            <person name="Rajasekar S."/>
            <person name="Welchert J."/>
            <person name="Hsing Y.-I."/>
            <person name="Wing R.A."/>
        </authorList>
    </citation>
    <scope>NUCLEOTIDE SEQUENCE [LARGE SCALE GENOMIC DNA]</scope>
    <source>
        <strain evidence="2">SL10</strain>
    </source>
</reference>
<feature type="region of interest" description="Disordered" evidence="1">
    <location>
        <begin position="91"/>
        <end position="134"/>
    </location>
</feature>
<dbReference type="AlphaFoldDB" id="A0A0E0I8X1"/>
<evidence type="ECO:0000256" key="1">
    <source>
        <dbReference type="SAM" id="MobiDB-lite"/>
    </source>
</evidence>
<dbReference type="EnsemblPlants" id="ONIVA08G07710.2">
    <property type="protein sequence ID" value="ONIVA08G07710.2"/>
    <property type="gene ID" value="ONIVA08G07710"/>
</dbReference>
<dbReference type="Proteomes" id="UP000006591">
    <property type="component" value="Chromosome 8"/>
</dbReference>